<organism evidence="1 2">
    <name type="scientific">Curvibacter phage P26059B</name>
    <dbReference type="NCBI Taxonomy" id="1983784"/>
    <lineage>
        <taxon>Viruses</taxon>
        <taxon>Duplodnaviria</taxon>
        <taxon>Heunggongvirae</taxon>
        <taxon>Uroviricota</taxon>
        <taxon>Caudoviricetes</taxon>
        <taxon>Autographivirales</taxon>
        <taxon>Autonotataviridae</taxon>
        <taxon>Kalppathivirus</taxon>
        <taxon>Kalppathivirus P26059B</taxon>
    </lineage>
</organism>
<gene>
    <name evidence="1" type="ORF">P26059B_0031</name>
</gene>
<proteinExistence type="predicted"/>
<sequence>MEKFKAGDRVVHLGGVLGKASRNHGMELVILEGPMRIAGVAGTRYIVDRPLYSNRTGVGDPDMYHANEQYLLKLI</sequence>
<reference evidence="1 2" key="1">
    <citation type="journal article" date="2018" name="Sci. Rep.">
        <title>Genomic and ecological study of two distinctive freshwater bacteriophages infecting a Comamonadaceae bacterium.</title>
        <authorList>
            <person name="Moon K."/>
            <person name="Kang I."/>
            <person name="Kim S."/>
            <person name="Kim S.J."/>
            <person name="Cho J.C."/>
        </authorList>
    </citation>
    <scope>NUCLEOTIDE SEQUENCE [LARGE SCALE GENOMIC DNA]</scope>
</reference>
<dbReference type="Proteomes" id="UP000261817">
    <property type="component" value="Segment"/>
</dbReference>
<keyword evidence="2" id="KW-1185">Reference proteome</keyword>
<evidence type="ECO:0000313" key="1">
    <source>
        <dbReference type="EMBL" id="ASJ79307.1"/>
    </source>
</evidence>
<dbReference type="EMBL" id="KY981272">
    <property type="protein sequence ID" value="ASJ79307.1"/>
    <property type="molecule type" value="Genomic_DNA"/>
</dbReference>
<name>A0A384UJA4_9CAUD</name>
<protein>
    <submittedName>
        <fullName evidence="1">Uncharacterized protein</fullName>
    </submittedName>
</protein>
<accession>A0A384UJA4</accession>
<evidence type="ECO:0000313" key="2">
    <source>
        <dbReference type="Proteomes" id="UP000261817"/>
    </source>
</evidence>